<evidence type="ECO:0000256" key="1">
    <source>
        <dbReference type="SAM" id="SignalP"/>
    </source>
</evidence>
<proteinExistence type="predicted"/>
<feature type="chain" id="PRO_5035842849" evidence="1">
    <location>
        <begin position="30"/>
        <end position="75"/>
    </location>
</feature>
<organism evidence="2 3">
    <name type="scientific">Triticum urartu</name>
    <name type="common">Red wild einkorn</name>
    <name type="synonym">Crithodium urartu</name>
    <dbReference type="NCBI Taxonomy" id="4572"/>
    <lineage>
        <taxon>Eukaryota</taxon>
        <taxon>Viridiplantae</taxon>
        <taxon>Streptophyta</taxon>
        <taxon>Embryophyta</taxon>
        <taxon>Tracheophyta</taxon>
        <taxon>Spermatophyta</taxon>
        <taxon>Magnoliopsida</taxon>
        <taxon>Liliopsida</taxon>
        <taxon>Poales</taxon>
        <taxon>Poaceae</taxon>
        <taxon>BOP clade</taxon>
        <taxon>Pooideae</taxon>
        <taxon>Triticodae</taxon>
        <taxon>Triticeae</taxon>
        <taxon>Triticinae</taxon>
        <taxon>Triticum</taxon>
    </lineage>
</organism>
<dbReference type="AlphaFoldDB" id="A0A8R7V8Y9"/>
<keyword evidence="3" id="KW-1185">Reference proteome</keyword>
<reference evidence="3" key="1">
    <citation type="journal article" date="2013" name="Nature">
        <title>Draft genome of the wheat A-genome progenitor Triticum urartu.</title>
        <authorList>
            <person name="Ling H.Q."/>
            <person name="Zhao S."/>
            <person name="Liu D."/>
            <person name="Wang J."/>
            <person name="Sun H."/>
            <person name="Zhang C."/>
            <person name="Fan H."/>
            <person name="Li D."/>
            <person name="Dong L."/>
            <person name="Tao Y."/>
            <person name="Gao C."/>
            <person name="Wu H."/>
            <person name="Li Y."/>
            <person name="Cui Y."/>
            <person name="Guo X."/>
            <person name="Zheng S."/>
            <person name="Wang B."/>
            <person name="Yu K."/>
            <person name="Liang Q."/>
            <person name="Yang W."/>
            <person name="Lou X."/>
            <person name="Chen J."/>
            <person name="Feng M."/>
            <person name="Jian J."/>
            <person name="Zhang X."/>
            <person name="Luo G."/>
            <person name="Jiang Y."/>
            <person name="Liu J."/>
            <person name="Wang Z."/>
            <person name="Sha Y."/>
            <person name="Zhang B."/>
            <person name="Wu H."/>
            <person name="Tang D."/>
            <person name="Shen Q."/>
            <person name="Xue P."/>
            <person name="Zou S."/>
            <person name="Wang X."/>
            <person name="Liu X."/>
            <person name="Wang F."/>
            <person name="Yang Y."/>
            <person name="An X."/>
            <person name="Dong Z."/>
            <person name="Zhang K."/>
            <person name="Zhang X."/>
            <person name="Luo M.C."/>
            <person name="Dvorak J."/>
            <person name="Tong Y."/>
            <person name="Wang J."/>
            <person name="Yang H."/>
            <person name="Li Z."/>
            <person name="Wang D."/>
            <person name="Zhang A."/>
            <person name="Wang J."/>
        </authorList>
    </citation>
    <scope>NUCLEOTIDE SEQUENCE</scope>
    <source>
        <strain evidence="3">cv. G1812</strain>
    </source>
</reference>
<evidence type="ECO:0000313" key="2">
    <source>
        <dbReference type="EnsemblPlants" id="TuG1812G0700005064.01.T01"/>
    </source>
</evidence>
<dbReference type="EnsemblPlants" id="TuG1812G0700005064.01.T01">
    <property type="protein sequence ID" value="TuG1812G0700005064.01.T01"/>
    <property type="gene ID" value="TuG1812G0700005064.01"/>
</dbReference>
<feature type="signal peptide" evidence="1">
    <location>
        <begin position="1"/>
        <end position="29"/>
    </location>
</feature>
<dbReference type="Gramene" id="TuG1812G0700005064.01.T01">
    <property type="protein sequence ID" value="TuG1812G0700005064.01.T01"/>
    <property type="gene ID" value="TuG1812G0700005064.01"/>
</dbReference>
<dbReference type="Proteomes" id="UP000015106">
    <property type="component" value="Chromosome 7"/>
</dbReference>
<dbReference type="PROSITE" id="PS51257">
    <property type="entry name" value="PROKAR_LIPOPROTEIN"/>
    <property type="match status" value="1"/>
</dbReference>
<keyword evidence="1" id="KW-0732">Signal</keyword>
<evidence type="ECO:0000313" key="3">
    <source>
        <dbReference type="Proteomes" id="UP000015106"/>
    </source>
</evidence>
<reference evidence="2" key="3">
    <citation type="submission" date="2022-06" db="UniProtKB">
        <authorList>
            <consortium name="EnsemblPlants"/>
        </authorList>
    </citation>
    <scope>IDENTIFICATION</scope>
</reference>
<sequence length="75" mass="8347">MACRKSTIVLAISAIFMLTLLMSCDTVQGECKRKEVDTKLPCRNPNICREWCYSGLFTGGGHCHIQGDRSFCVCV</sequence>
<reference evidence="2" key="2">
    <citation type="submission" date="2018-03" db="EMBL/GenBank/DDBJ databases">
        <title>The Triticum urartu genome reveals the dynamic nature of wheat genome evolution.</title>
        <authorList>
            <person name="Ling H."/>
            <person name="Ma B."/>
            <person name="Shi X."/>
            <person name="Liu H."/>
            <person name="Dong L."/>
            <person name="Sun H."/>
            <person name="Cao Y."/>
            <person name="Gao Q."/>
            <person name="Zheng S."/>
            <person name="Li Y."/>
            <person name="Yu Y."/>
            <person name="Du H."/>
            <person name="Qi M."/>
            <person name="Li Y."/>
            <person name="Yu H."/>
            <person name="Cui Y."/>
            <person name="Wang N."/>
            <person name="Chen C."/>
            <person name="Wu H."/>
            <person name="Zhao Y."/>
            <person name="Zhang J."/>
            <person name="Li Y."/>
            <person name="Zhou W."/>
            <person name="Zhang B."/>
            <person name="Hu W."/>
            <person name="Eijk M."/>
            <person name="Tang J."/>
            <person name="Witsenboer H."/>
            <person name="Zhao S."/>
            <person name="Li Z."/>
            <person name="Zhang A."/>
            <person name="Wang D."/>
            <person name="Liang C."/>
        </authorList>
    </citation>
    <scope>NUCLEOTIDE SEQUENCE [LARGE SCALE GENOMIC DNA]</scope>
    <source>
        <strain evidence="2">cv. G1812</strain>
    </source>
</reference>
<name>A0A8R7V8Y9_TRIUA</name>
<accession>A0A8R7V8Y9</accession>
<protein>
    <submittedName>
        <fullName evidence="2">Uncharacterized protein</fullName>
    </submittedName>
</protein>